<dbReference type="Proteomes" id="UP000254060">
    <property type="component" value="Unassembled WGS sequence"/>
</dbReference>
<feature type="domain" description="OB-fold nucleic acid binding" evidence="8">
    <location>
        <begin position="6"/>
        <end position="99"/>
    </location>
</feature>
<evidence type="ECO:0000256" key="3">
    <source>
        <dbReference type="ARBA" id="ARBA00022801"/>
    </source>
</evidence>
<dbReference type="GO" id="GO:0006308">
    <property type="term" value="P:DNA catabolic process"/>
    <property type="evidence" value="ECO:0007669"/>
    <property type="project" value="UniProtKB-UniRule"/>
</dbReference>
<comment type="catalytic activity">
    <reaction evidence="5 6">
        <text>Exonucleolytic cleavage in either 5'- to 3'- or 3'- to 5'-direction to yield nucleoside 5'-phosphates.</text>
        <dbReference type="EC" id="3.1.11.6"/>
    </reaction>
</comment>
<dbReference type="InterPro" id="IPR025824">
    <property type="entry name" value="OB-fold_nuc-bd_dom"/>
</dbReference>
<dbReference type="PANTHER" id="PTHR30008">
    <property type="entry name" value="EXODEOXYRIBONUCLEASE 7 LARGE SUBUNIT"/>
    <property type="match status" value="1"/>
</dbReference>
<dbReference type="HAMAP" id="MF_00378">
    <property type="entry name" value="Exonuc_7_L"/>
    <property type="match status" value="1"/>
</dbReference>
<evidence type="ECO:0000259" key="8">
    <source>
        <dbReference type="Pfam" id="PF13742"/>
    </source>
</evidence>
<comment type="function">
    <text evidence="5">Bidirectionally degrades single-stranded DNA into large acid-insoluble oligonucleotides, which are then degraded further into small acid-soluble oligonucleotides.</text>
</comment>
<evidence type="ECO:0000313" key="9">
    <source>
        <dbReference type="EMBL" id="STO07887.1"/>
    </source>
</evidence>
<name>A0A377FSU8_9BACL</name>
<keyword evidence="3 5" id="KW-0378">Hydrolase</keyword>
<keyword evidence="2 5" id="KW-0540">Nuclease</keyword>
<dbReference type="NCBIfam" id="TIGR00237">
    <property type="entry name" value="xseA"/>
    <property type="match status" value="1"/>
</dbReference>
<proteinExistence type="inferred from homology"/>
<evidence type="ECO:0000256" key="5">
    <source>
        <dbReference type="HAMAP-Rule" id="MF_00378"/>
    </source>
</evidence>
<dbReference type="EC" id="3.1.11.6" evidence="5"/>
<evidence type="ECO:0000256" key="2">
    <source>
        <dbReference type="ARBA" id="ARBA00022722"/>
    </source>
</evidence>
<comment type="similarity">
    <text evidence="5 6">Belongs to the XseA family.</text>
</comment>
<dbReference type="GO" id="GO:0009318">
    <property type="term" value="C:exodeoxyribonuclease VII complex"/>
    <property type="evidence" value="ECO:0007669"/>
    <property type="project" value="UniProtKB-UniRule"/>
</dbReference>
<evidence type="ECO:0000259" key="7">
    <source>
        <dbReference type="Pfam" id="PF02601"/>
    </source>
</evidence>
<dbReference type="OrthoDB" id="9802795at2"/>
<evidence type="ECO:0000313" key="10">
    <source>
        <dbReference type="Proteomes" id="UP000254060"/>
    </source>
</evidence>
<accession>A0A377FSU8</accession>
<dbReference type="GO" id="GO:0003676">
    <property type="term" value="F:nucleic acid binding"/>
    <property type="evidence" value="ECO:0007669"/>
    <property type="project" value="InterPro"/>
</dbReference>
<dbReference type="PANTHER" id="PTHR30008:SF0">
    <property type="entry name" value="EXODEOXYRIBONUCLEASE 7 LARGE SUBUNIT"/>
    <property type="match status" value="1"/>
</dbReference>
<dbReference type="EMBL" id="UGGP01000001">
    <property type="protein sequence ID" value="STO07887.1"/>
    <property type="molecule type" value="Genomic_DNA"/>
</dbReference>
<dbReference type="InterPro" id="IPR020579">
    <property type="entry name" value="Exonuc_VII_lsu_C"/>
</dbReference>
<gene>
    <name evidence="5 9" type="primary">xseA</name>
    <name evidence="9" type="ORF">NCTC13163_01248</name>
</gene>
<reference evidence="9 10" key="1">
    <citation type="submission" date="2018-06" db="EMBL/GenBank/DDBJ databases">
        <authorList>
            <consortium name="Pathogen Informatics"/>
            <person name="Doyle S."/>
        </authorList>
    </citation>
    <scope>NUCLEOTIDE SEQUENCE [LARGE SCALE GENOMIC DNA]</scope>
    <source>
        <strain evidence="9 10">NCTC13163</strain>
    </source>
</reference>
<dbReference type="RefSeq" id="WP_029334796.1">
    <property type="nucleotide sequence ID" value="NZ_UGGP01000001.1"/>
</dbReference>
<dbReference type="CDD" id="cd04489">
    <property type="entry name" value="ExoVII_LU_OBF"/>
    <property type="match status" value="1"/>
</dbReference>
<dbReference type="InterPro" id="IPR003753">
    <property type="entry name" value="Exonuc_VII_L"/>
</dbReference>
<comment type="subcellular location">
    <subcellularLocation>
        <location evidence="5 6">Cytoplasm</location>
    </subcellularLocation>
</comment>
<evidence type="ECO:0000256" key="1">
    <source>
        <dbReference type="ARBA" id="ARBA00022490"/>
    </source>
</evidence>
<comment type="subunit">
    <text evidence="5">Heterooligomer composed of large and small subunits.</text>
</comment>
<protein>
    <recommendedName>
        <fullName evidence="5">Exodeoxyribonuclease 7 large subunit</fullName>
        <ecNumber evidence="5">3.1.11.6</ecNumber>
    </recommendedName>
    <alternativeName>
        <fullName evidence="5">Exodeoxyribonuclease VII large subunit</fullName>
        <shortName evidence="5">Exonuclease VII large subunit</shortName>
    </alternativeName>
</protein>
<dbReference type="Pfam" id="PF13742">
    <property type="entry name" value="tRNA_anti_2"/>
    <property type="match status" value="1"/>
</dbReference>
<dbReference type="AlphaFoldDB" id="A0A377FSU8"/>
<evidence type="ECO:0000256" key="4">
    <source>
        <dbReference type="ARBA" id="ARBA00022839"/>
    </source>
</evidence>
<keyword evidence="1 5" id="KW-0963">Cytoplasm</keyword>
<dbReference type="GO" id="GO:0008855">
    <property type="term" value="F:exodeoxyribonuclease VII activity"/>
    <property type="evidence" value="ECO:0007669"/>
    <property type="project" value="UniProtKB-UniRule"/>
</dbReference>
<evidence type="ECO:0000256" key="6">
    <source>
        <dbReference type="RuleBase" id="RU004355"/>
    </source>
</evidence>
<dbReference type="Pfam" id="PF02601">
    <property type="entry name" value="Exonuc_VII_L"/>
    <property type="match status" value="1"/>
</dbReference>
<organism evidence="9 10">
    <name type="scientific">Exiguobacterium aurantiacum</name>
    <dbReference type="NCBI Taxonomy" id="33987"/>
    <lineage>
        <taxon>Bacteria</taxon>
        <taxon>Bacillati</taxon>
        <taxon>Bacillota</taxon>
        <taxon>Bacilli</taxon>
        <taxon>Bacillales</taxon>
        <taxon>Bacillales Family XII. Incertae Sedis</taxon>
        <taxon>Exiguobacterium</taxon>
    </lineage>
</organism>
<keyword evidence="4 5" id="KW-0269">Exonuclease</keyword>
<feature type="domain" description="Exonuclease VII large subunit C-terminal" evidence="7">
    <location>
        <begin position="123"/>
        <end position="433"/>
    </location>
</feature>
<dbReference type="STRING" id="1397694.GCA_000702585_01752"/>
<sequence length="449" mass="50829">MANPLPVSEVVRYVKRQLDGDPVLQQVAVIGEISNFKRYASGHCYFTLKDESSRMKAIMFARDARTLTFDPTDGMSVIVVARVTMYESTGDVQLYVELMRQEGVGLLYERYEARKRELEAKGWFSKERKRPLPAFPERIGIVTSPKGAALHDIATTLRRRAPHVAITFAPVAVQGDASAMQVANAIRWMNERTDCDVLIVGRGGGSIEELWAFNEDEVVEAIYDSTIPVISAVGHETDFTLSDFVADVRAATPTAAAELATATIEAQRKDVERLSTALTRVVTMQMTSLKERVERMKNSYGLKSPRYTIMQKRERFAQAEIRLEQGVVKQVTSVRHRLSSSTNRLDVKNLLRVFRMHEDRFRQYEGRFDRIKPLERPTDQFARIAGRLQAVSPLAVLARGYTFIEQDGTYVKDVKQLHDGLVTIRFRDGHAVAEVKERHDGEETRTTDV</sequence>
<dbReference type="GO" id="GO:0005737">
    <property type="term" value="C:cytoplasm"/>
    <property type="evidence" value="ECO:0007669"/>
    <property type="project" value="UniProtKB-SubCell"/>
</dbReference>